<dbReference type="EMBL" id="CP015220">
    <property type="protein sequence ID" value="AMY21861.1"/>
    <property type="molecule type" value="Genomic_DNA"/>
</dbReference>
<evidence type="ECO:0000256" key="1">
    <source>
        <dbReference type="SAM" id="Phobius"/>
    </source>
</evidence>
<keyword evidence="3" id="KW-1185">Reference proteome</keyword>
<accession>A0A143QG32</accession>
<keyword evidence="1" id="KW-1133">Transmembrane helix</keyword>
<evidence type="ECO:0000313" key="2">
    <source>
        <dbReference type="EMBL" id="AMY21861.1"/>
    </source>
</evidence>
<dbReference type="RefSeq" id="WP_069973073.1">
    <property type="nucleotide sequence ID" value="NZ_CP015220.1"/>
</dbReference>
<sequence>MRKSVGWVELVLAVVAVICAMVCWKAGVRTTEFAAVPDVSPAYTGTYYSGSWIAVAALAVIVGGLVAIDGVRRLLTDETPHTG</sequence>
<dbReference type="AlphaFoldDB" id="A0A143QG32"/>
<reference evidence="2 3" key="1">
    <citation type="journal article" date="2016" name="Genome Announc.">
        <title>Complete Genome and Plasmid Sequences for Rhodococcus fascians D188 and Draft Sequences for Rhodococcus Isolates PBTS 1 and PBTS 2.</title>
        <authorList>
            <person name="Stamler R.A."/>
            <person name="Vereecke D."/>
            <person name="Zhang Y."/>
            <person name="Schilkey F."/>
            <person name="Devitt N."/>
            <person name="Randall J.J."/>
        </authorList>
    </citation>
    <scope>NUCLEOTIDE SEQUENCE [LARGE SCALE GENOMIC DNA]</scope>
    <source>
        <strain evidence="2 3">PBTS2</strain>
    </source>
</reference>
<feature type="transmembrane region" description="Helical" evidence="1">
    <location>
        <begin position="47"/>
        <end position="68"/>
    </location>
</feature>
<name>A0A143QG32_RHOFA</name>
<keyword evidence="1" id="KW-0812">Transmembrane</keyword>
<organism evidence="2 3">
    <name type="scientific">Rhodococcoides fascians</name>
    <name type="common">Rhodococcus fascians</name>
    <dbReference type="NCBI Taxonomy" id="1828"/>
    <lineage>
        <taxon>Bacteria</taxon>
        <taxon>Bacillati</taxon>
        <taxon>Actinomycetota</taxon>
        <taxon>Actinomycetes</taxon>
        <taxon>Mycobacteriales</taxon>
        <taxon>Nocardiaceae</taxon>
        <taxon>Rhodococcoides</taxon>
    </lineage>
</organism>
<dbReference type="Proteomes" id="UP000076038">
    <property type="component" value="Chromosome"/>
</dbReference>
<feature type="transmembrane region" description="Helical" evidence="1">
    <location>
        <begin position="7"/>
        <end position="27"/>
    </location>
</feature>
<gene>
    <name evidence="2" type="ORF">A3Q41_00541</name>
</gene>
<dbReference type="PATRIC" id="fig|1653479.3.peg.552"/>
<proteinExistence type="predicted"/>
<keyword evidence="1" id="KW-0472">Membrane</keyword>
<reference evidence="3" key="2">
    <citation type="submission" date="2016-04" db="EMBL/GenBank/DDBJ databases">
        <title>Complete Genome and Plasmid Sequences for Rhodococcus fascians D188 and Draft Sequences for Rhodococcus spp. Isolates PBTS 1 and PBTS 2.</title>
        <authorList>
            <person name="Stamer R."/>
            <person name="Vereecke D."/>
            <person name="Zhang Y."/>
            <person name="Schilkey F."/>
            <person name="Devitt N."/>
            <person name="Randall J."/>
        </authorList>
    </citation>
    <scope>NUCLEOTIDE SEQUENCE [LARGE SCALE GENOMIC DNA]</scope>
    <source>
        <strain evidence="3">PBTS2</strain>
    </source>
</reference>
<protein>
    <submittedName>
        <fullName evidence="2">Uncharacterized protein</fullName>
    </submittedName>
</protein>
<dbReference type="KEGG" id="rhs:A3Q41_00541"/>
<evidence type="ECO:0000313" key="3">
    <source>
        <dbReference type="Proteomes" id="UP000076038"/>
    </source>
</evidence>